<keyword evidence="9" id="KW-0010">Activator</keyword>
<dbReference type="PROSITE" id="PS50110">
    <property type="entry name" value="RESPONSE_REGULATORY"/>
    <property type="match status" value="1"/>
</dbReference>
<dbReference type="SUPFAM" id="SSF52540">
    <property type="entry name" value="P-loop containing nucleoside triphosphate hydrolases"/>
    <property type="match status" value="1"/>
</dbReference>
<dbReference type="Pfam" id="PF02954">
    <property type="entry name" value="HTH_8"/>
    <property type="match status" value="1"/>
</dbReference>
<evidence type="ECO:0000256" key="5">
    <source>
        <dbReference type="ARBA" id="ARBA00022840"/>
    </source>
</evidence>
<dbReference type="InterPro" id="IPR025944">
    <property type="entry name" value="Sigma_54_int_dom_CS"/>
</dbReference>
<dbReference type="InterPro" id="IPR025943">
    <property type="entry name" value="Sigma_54_int_dom_ATP-bd_2"/>
</dbReference>
<dbReference type="SUPFAM" id="SSF46689">
    <property type="entry name" value="Homeodomain-like"/>
    <property type="match status" value="1"/>
</dbReference>
<dbReference type="InterPro" id="IPR027417">
    <property type="entry name" value="P-loop_NTPase"/>
</dbReference>
<dbReference type="GO" id="GO:0000160">
    <property type="term" value="P:phosphorelay signal transduction system"/>
    <property type="evidence" value="ECO:0007669"/>
    <property type="project" value="UniProtKB-KW"/>
</dbReference>
<dbReference type="GO" id="GO:0005737">
    <property type="term" value="C:cytoplasm"/>
    <property type="evidence" value="ECO:0007669"/>
    <property type="project" value="UniProtKB-SubCell"/>
</dbReference>
<dbReference type="Gene3D" id="3.40.50.300">
    <property type="entry name" value="P-loop containing nucleotide triphosphate hydrolases"/>
    <property type="match status" value="1"/>
</dbReference>
<dbReference type="InterPro" id="IPR003593">
    <property type="entry name" value="AAA+_ATPase"/>
</dbReference>
<dbReference type="Pfam" id="PF00158">
    <property type="entry name" value="Sigma54_activat"/>
    <property type="match status" value="1"/>
</dbReference>
<dbReference type="InterPro" id="IPR058031">
    <property type="entry name" value="AAA_lid_NorR"/>
</dbReference>
<evidence type="ECO:0000256" key="3">
    <source>
        <dbReference type="ARBA" id="ARBA00022553"/>
    </source>
</evidence>
<evidence type="ECO:0000256" key="7">
    <source>
        <dbReference type="ARBA" id="ARBA00023015"/>
    </source>
</evidence>
<keyword evidence="8" id="KW-0238">DNA-binding</keyword>
<dbReference type="Pfam" id="PF25601">
    <property type="entry name" value="AAA_lid_14"/>
    <property type="match status" value="1"/>
</dbReference>
<dbReference type="SMART" id="SM00448">
    <property type="entry name" value="REC"/>
    <property type="match status" value="1"/>
</dbReference>
<dbReference type="GO" id="GO:0043565">
    <property type="term" value="F:sequence-specific DNA binding"/>
    <property type="evidence" value="ECO:0007669"/>
    <property type="project" value="InterPro"/>
</dbReference>
<keyword evidence="5" id="KW-0067">ATP-binding</keyword>
<evidence type="ECO:0000256" key="9">
    <source>
        <dbReference type="ARBA" id="ARBA00023159"/>
    </source>
</evidence>
<gene>
    <name evidence="14" type="ORF">K8I29_14575</name>
</gene>
<dbReference type="PROSITE" id="PS50045">
    <property type="entry name" value="SIGMA54_INTERACT_4"/>
    <property type="match status" value="1"/>
</dbReference>
<keyword evidence="3 11" id="KW-0597">Phosphoprotein</keyword>
<evidence type="ECO:0000256" key="8">
    <source>
        <dbReference type="ARBA" id="ARBA00023125"/>
    </source>
</evidence>
<dbReference type="InterPro" id="IPR001789">
    <property type="entry name" value="Sig_transdc_resp-reg_receiver"/>
</dbReference>
<dbReference type="PRINTS" id="PR01590">
    <property type="entry name" value="HTHFIS"/>
</dbReference>
<sequence>MMNPRLLIVDDEEIVRKSCEKVLSPQGYTLETATSGTDALQRLQEACFDLVLTDLMMPDMSGIDLLKKAKEGWPDTEVILITGYGTVATAVDALKYGAYDYIEKPFTPEVLLNAVERCLEKRKLQIENVRLKQEINAFYSLENIIGISKEMQRIFKLVSTVAPTASTVLITGESGTGKELIARAVHYNSARREQPFFVLDCGTIPENLMESELFGHTRGSFTGAVTTEKGLIEAANGGTLFLDEISNLPLSMQSKLLRVLQEKELRAVGGKKTLRLDIRFIAASNRDLSEMVREGTFREDFYYRLSVFPLSVPPLRSRKEDIPALAYHFLHKYSKEIGRNVPHISTEAMRQLITYDWPGNIRELENVIHRAVIVCNDRMLRPEHIIIPTEEEQDIPRTLEELKKRKKDIRLKSIEEIEKGFLVSALRRNGWNITRAAQEIGMQRTNFHALLKKYNISKGKDD</sequence>
<keyword evidence="4" id="KW-0547">Nucleotide-binding</keyword>
<keyword evidence="2" id="KW-0963">Cytoplasm</keyword>
<dbReference type="FunFam" id="1.10.8.60:FF:000014">
    <property type="entry name" value="DNA-binding transcriptional regulator NtrC"/>
    <property type="match status" value="1"/>
</dbReference>
<name>A0A953JF14_9BACT</name>
<reference evidence="14" key="2">
    <citation type="submission" date="2021-08" db="EMBL/GenBank/DDBJ databases">
        <authorList>
            <person name="Dalcin Martins P."/>
        </authorList>
    </citation>
    <scope>NUCLEOTIDE SEQUENCE</scope>
    <source>
        <strain evidence="14">MAG_39</strain>
    </source>
</reference>
<dbReference type="InterPro" id="IPR011006">
    <property type="entry name" value="CheY-like_superfamily"/>
</dbReference>
<dbReference type="PROSITE" id="PS00688">
    <property type="entry name" value="SIGMA54_INTERACT_3"/>
    <property type="match status" value="1"/>
</dbReference>
<comment type="subcellular location">
    <subcellularLocation>
        <location evidence="1">Cytoplasm</location>
    </subcellularLocation>
</comment>
<evidence type="ECO:0000313" key="15">
    <source>
        <dbReference type="Proteomes" id="UP000705867"/>
    </source>
</evidence>
<dbReference type="InterPro" id="IPR002197">
    <property type="entry name" value="HTH_Fis"/>
</dbReference>
<dbReference type="Gene3D" id="1.10.8.60">
    <property type="match status" value="1"/>
</dbReference>
<organism evidence="14 15">
    <name type="scientific">Candidatus Nitrobium versatile</name>
    <dbReference type="NCBI Taxonomy" id="2884831"/>
    <lineage>
        <taxon>Bacteria</taxon>
        <taxon>Pseudomonadati</taxon>
        <taxon>Nitrospirota</taxon>
        <taxon>Nitrospiria</taxon>
        <taxon>Nitrospirales</taxon>
        <taxon>Nitrospiraceae</taxon>
        <taxon>Candidatus Nitrobium</taxon>
    </lineage>
</organism>
<evidence type="ECO:0000259" key="13">
    <source>
        <dbReference type="PROSITE" id="PS50110"/>
    </source>
</evidence>
<reference evidence="14" key="1">
    <citation type="journal article" date="2021" name="bioRxiv">
        <title>Unraveling nitrogen, sulfur and carbon metabolic pathways and microbial community transcriptional responses to substrate deprivation and toxicity stresses in a bioreactor mimicking anoxic brackish coastal sediment conditions.</title>
        <authorList>
            <person name="Martins P.D."/>
            <person name="Echeveste M.J."/>
            <person name="Arshad A."/>
            <person name="Kurth J."/>
            <person name="Ouboter H."/>
            <person name="Jetten M.S.M."/>
            <person name="Welte C.U."/>
        </authorList>
    </citation>
    <scope>NUCLEOTIDE SEQUENCE</scope>
    <source>
        <strain evidence="14">MAG_39</strain>
    </source>
</reference>
<dbReference type="PANTHER" id="PTHR32071:SF113">
    <property type="entry name" value="ALGINATE BIOSYNTHESIS TRANSCRIPTIONAL REGULATORY PROTEIN ALGB"/>
    <property type="match status" value="1"/>
</dbReference>
<dbReference type="Pfam" id="PF00072">
    <property type="entry name" value="Response_reg"/>
    <property type="match status" value="1"/>
</dbReference>
<evidence type="ECO:0000256" key="1">
    <source>
        <dbReference type="ARBA" id="ARBA00004496"/>
    </source>
</evidence>
<dbReference type="InterPro" id="IPR002078">
    <property type="entry name" value="Sigma_54_int"/>
</dbReference>
<dbReference type="PANTHER" id="PTHR32071">
    <property type="entry name" value="TRANSCRIPTIONAL REGULATORY PROTEIN"/>
    <property type="match status" value="1"/>
</dbReference>
<dbReference type="FunFam" id="3.40.50.2300:FF:000018">
    <property type="entry name" value="DNA-binding transcriptional regulator NtrC"/>
    <property type="match status" value="1"/>
</dbReference>
<dbReference type="GO" id="GO:0005524">
    <property type="term" value="F:ATP binding"/>
    <property type="evidence" value="ECO:0007669"/>
    <property type="project" value="UniProtKB-KW"/>
</dbReference>
<proteinExistence type="predicted"/>
<dbReference type="Proteomes" id="UP000705867">
    <property type="component" value="Unassembled WGS sequence"/>
</dbReference>
<evidence type="ECO:0000256" key="4">
    <source>
        <dbReference type="ARBA" id="ARBA00022741"/>
    </source>
</evidence>
<dbReference type="InterPro" id="IPR025662">
    <property type="entry name" value="Sigma_54_int_dom_ATP-bd_1"/>
</dbReference>
<dbReference type="PROSITE" id="PS00675">
    <property type="entry name" value="SIGMA54_INTERACT_1"/>
    <property type="match status" value="1"/>
</dbReference>
<evidence type="ECO:0000256" key="2">
    <source>
        <dbReference type="ARBA" id="ARBA00022490"/>
    </source>
</evidence>
<evidence type="ECO:0000256" key="6">
    <source>
        <dbReference type="ARBA" id="ARBA00023012"/>
    </source>
</evidence>
<dbReference type="Gene3D" id="1.10.10.60">
    <property type="entry name" value="Homeodomain-like"/>
    <property type="match status" value="1"/>
</dbReference>
<evidence type="ECO:0000259" key="12">
    <source>
        <dbReference type="PROSITE" id="PS50045"/>
    </source>
</evidence>
<evidence type="ECO:0000313" key="14">
    <source>
        <dbReference type="EMBL" id="MBZ0157420.1"/>
    </source>
</evidence>
<dbReference type="GO" id="GO:0006355">
    <property type="term" value="P:regulation of DNA-templated transcription"/>
    <property type="evidence" value="ECO:0007669"/>
    <property type="project" value="InterPro"/>
</dbReference>
<dbReference type="FunFam" id="3.40.50.300:FF:000006">
    <property type="entry name" value="DNA-binding transcriptional regulator NtrC"/>
    <property type="match status" value="1"/>
</dbReference>
<feature type="domain" description="Response regulatory" evidence="13">
    <location>
        <begin position="5"/>
        <end position="119"/>
    </location>
</feature>
<dbReference type="PROSITE" id="PS00676">
    <property type="entry name" value="SIGMA54_INTERACT_2"/>
    <property type="match status" value="1"/>
</dbReference>
<protein>
    <submittedName>
        <fullName evidence="14">Sigma-54 dependent transcriptional regulator</fullName>
    </submittedName>
</protein>
<comment type="caution">
    <text evidence="14">The sequence shown here is derived from an EMBL/GenBank/DDBJ whole genome shotgun (WGS) entry which is preliminary data.</text>
</comment>
<accession>A0A953JF14</accession>
<dbReference type="AlphaFoldDB" id="A0A953JF14"/>
<dbReference type="InterPro" id="IPR009057">
    <property type="entry name" value="Homeodomain-like_sf"/>
</dbReference>
<dbReference type="EMBL" id="JAIOIV010000114">
    <property type="protein sequence ID" value="MBZ0157420.1"/>
    <property type="molecule type" value="Genomic_DNA"/>
</dbReference>
<dbReference type="CDD" id="cd00009">
    <property type="entry name" value="AAA"/>
    <property type="match status" value="1"/>
</dbReference>
<dbReference type="SMART" id="SM00382">
    <property type="entry name" value="AAA"/>
    <property type="match status" value="1"/>
</dbReference>
<keyword evidence="10" id="KW-0804">Transcription</keyword>
<evidence type="ECO:0000256" key="11">
    <source>
        <dbReference type="PROSITE-ProRule" id="PRU00169"/>
    </source>
</evidence>
<dbReference type="SUPFAM" id="SSF52172">
    <property type="entry name" value="CheY-like"/>
    <property type="match status" value="1"/>
</dbReference>
<keyword evidence="7" id="KW-0805">Transcription regulation</keyword>
<feature type="domain" description="Sigma-54 factor interaction" evidence="12">
    <location>
        <begin position="144"/>
        <end position="373"/>
    </location>
</feature>
<dbReference type="Gene3D" id="3.40.50.2300">
    <property type="match status" value="1"/>
</dbReference>
<keyword evidence="6" id="KW-0902">Two-component regulatory system</keyword>
<feature type="modified residue" description="4-aspartylphosphate" evidence="11">
    <location>
        <position position="54"/>
    </location>
</feature>
<evidence type="ECO:0000256" key="10">
    <source>
        <dbReference type="ARBA" id="ARBA00023163"/>
    </source>
</evidence>